<evidence type="ECO:0000313" key="2">
    <source>
        <dbReference type="Proteomes" id="UP001153331"/>
    </source>
</evidence>
<dbReference type="Proteomes" id="UP001153331">
    <property type="component" value="Unassembled WGS sequence"/>
</dbReference>
<protein>
    <submittedName>
        <fullName evidence="1">Uncharacterized protein</fullName>
    </submittedName>
</protein>
<proteinExistence type="predicted"/>
<reference evidence="1" key="1">
    <citation type="submission" date="2022-11" db="EMBL/GenBank/DDBJ databases">
        <title>Genome Sequence of Boeremia exigua.</title>
        <authorList>
            <person name="Buettner E."/>
        </authorList>
    </citation>
    <scope>NUCLEOTIDE SEQUENCE</scope>
    <source>
        <strain evidence="1">CU02</strain>
    </source>
</reference>
<gene>
    <name evidence="1" type="ORF">OPT61_g7471</name>
</gene>
<evidence type="ECO:0000313" key="1">
    <source>
        <dbReference type="EMBL" id="KAJ8109426.1"/>
    </source>
</evidence>
<organism evidence="1 2">
    <name type="scientific">Boeremia exigua</name>
    <dbReference type="NCBI Taxonomy" id="749465"/>
    <lineage>
        <taxon>Eukaryota</taxon>
        <taxon>Fungi</taxon>
        <taxon>Dikarya</taxon>
        <taxon>Ascomycota</taxon>
        <taxon>Pezizomycotina</taxon>
        <taxon>Dothideomycetes</taxon>
        <taxon>Pleosporomycetidae</taxon>
        <taxon>Pleosporales</taxon>
        <taxon>Pleosporineae</taxon>
        <taxon>Didymellaceae</taxon>
        <taxon>Boeremia</taxon>
    </lineage>
</organism>
<keyword evidence="2" id="KW-1185">Reference proteome</keyword>
<name>A0ACC2I3U2_9PLEO</name>
<dbReference type="EMBL" id="JAPHNI010000615">
    <property type="protein sequence ID" value="KAJ8109426.1"/>
    <property type="molecule type" value="Genomic_DNA"/>
</dbReference>
<accession>A0ACC2I3U2</accession>
<sequence length="352" mass="38823">MLIHIRILKPSLLLPTSTHKYCQRDTVERVTRPKAKESQPCSATMSTAAIPINKPLSEHEYGDVHDINLGPGEEHSRDGNCRRIGRVFAVHFSEIREEKPSSCYNSFTTVQYQAESRHREPYRKWLCWSSCLFGGRPYYRSADGPTSLEIQTGHTVDTSGHSSETPRMNHSEKPRFWVNAKGHQGAVIGFDRRQKQLGLVYNMCLFFGQACAAVPIALYRHMNGPPWSGHSDGSCVSSAADTFVIETRQTLQQLAQSTFPSSFAKSLIDPDPPIFISACVVLGILLSGQYALNAHNKLQGPALLAGAMIGLWFSIQSCSTDGMLATAFCTLPIATVLCMTLGQIADSIRSCL</sequence>
<comment type="caution">
    <text evidence="1">The sequence shown here is derived from an EMBL/GenBank/DDBJ whole genome shotgun (WGS) entry which is preliminary data.</text>
</comment>